<dbReference type="Proteomes" id="UP001145114">
    <property type="component" value="Unassembled WGS sequence"/>
</dbReference>
<comment type="caution">
    <text evidence="1">The sequence shown here is derived from an EMBL/GenBank/DDBJ whole genome shotgun (WGS) entry which is preliminary data.</text>
</comment>
<feature type="non-terminal residue" evidence="1">
    <location>
        <position position="1"/>
    </location>
</feature>
<reference evidence="1" key="1">
    <citation type="submission" date="2022-06" db="EMBL/GenBank/DDBJ databases">
        <title>Phylogenomic reconstructions and comparative analyses of Kickxellomycotina fungi.</title>
        <authorList>
            <person name="Reynolds N.K."/>
            <person name="Stajich J.E."/>
            <person name="Barry K."/>
            <person name="Grigoriev I.V."/>
            <person name="Crous P."/>
            <person name="Smith M.E."/>
        </authorList>
    </citation>
    <scope>NUCLEOTIDE SEQUENCE</scope>
    <source>
        <strain evidence="1">RSA 2271</strain>
    </source>
</reference>
<keyword evidence="2" id="KW-1185">Reference proteome</keyword>
<proteinExistence type="predicted"/>
<sequence>FYKNYLTSPIRNIPGPFLNTFTTLIYLYHIVRGSYHQYTYFLHEKYGPIVRIGPRHISVADYKAAKTILASHDFRKTRGYSIMDIEGVPNMFSTRSSAENRQRRRQIGPAYTSAKLAEMESMIMSNGCIALLRKLRRIWEEEKGRDAGTSLARFNYMKEFHYMAFDVIGDLAFGRSFGILETGDARILEWIESTARAPYVFGLIPFAQRAKFLFKKMRSDVQALANFVTNALDTRRKAIEEGGAGSVRNDVLQMFLDANDPETGEKLTQGQLKSELLIQLFAGTDTISNTLTWTIHLLMHHPVIYRKLVDEIRTRFPPTDQDSDEEGFITYREARDGLPYLGAVLHESMRILPVAGAGMQRVAPPGGISLLDGRYFVPKKYLLSVLVISIHHDPQIWGDVDHSVFYPERFLTTVTDGDGMMRTELSREMQQQLMVFSSGVRICPGRHLAMIQMYTAMTNLLRNFDLVLTERDKPRLMHFGKGKDSIKGCLENNFFITMAPTHPESDCWVSFRPVQAQA</sequence>
<name>A0ACC1HS58_9FUNG</name>
<evidence type="ECO:0000313" key="2">
    <source>
        <dbReference type="Proteomes" id="UP001145114"/>
    </source>
</evidence>
<accession>A0ACC1HS58</accession>
<evidence type="ECO:0000313" key="1">
    <source>
        <dbReference type="EMBL" id="KAJ1678603.1"/>
    </source>
</evidence>
<gene>
    <name evidence="1" type="ORF">EV182_003719</name>
</gene>
<organism evidence="1 2">
    <name type="scientific">Spiromyces aspiralis</name>
    <dbReference type="NCBI Taxonomy" id="68401"/>
    <lineage>
        <taxon>Eukaryota</taxon>
        <taxon>Fungi</taxon>
        <taxon>Fungi incertae sedis</taxon>
        <taxon>Zoopagomycota</taxon>
        <taxon>Kickxellomycotina</taxon>
        <taxon>Kickxellomycetes</taxon>
        <taxon>Kickxellales</taxon>
        <taxon>Kickxellaceae</taxon>
        <taxon>Spiromyces</taxon>
    </lineage>
</organism>
<protein>
    <submittedName>
        <fullName evidence="1">Uncharacterized protein</fullName>
    </submittedName>
</protein>
<dbReference type="EMBL" id="JAMZIH010001012">
    <property type="protein sequence ID" value="KAJ1678603.1"/>
    <property type="molecule type" value="Genomic_DNA"/>
</dbReference>